<sequence>MTKLDRVNEAKIILRSKYKQVHISDLMELSKDYWNKVMTGKKPMTTEHLKKLKKLKLI</sequence>
<gene>
    <name evidence="1" type="ORF">UFOVP606_34</name>
</gene>
<dbReference type="EMBL" id="LR796585">
    <property type="protein sequence ID" value="CAB4152922.1"/>
    <property type="molecule type" value="Genomic_DNA"/>
</dbReference>
<evidence type="ECO:0000313" key="1">
    <source>
        <dbReference type="EMBL" id="CAB4152922.1"/>
    </source>
</evidence>
<reference evidence="1" key="1">
    <citation type="submission" date="2020-04" db="EMBL/GenBank/DDBJ databases">
        <authorList>
            <person name="Chiriac C."/>
            <person name="Salcher M."/>
            <person name="Ghai R."/>
            <person name="Kavagutti S V."/>
        </authorList>
    </citation>
    <scope>NUCLEOTIDE SEQUENCE</scope>
</reference>
<accession>A0A6J5N2K9</accession>
<organism evidence="1">
    <name type="scientific">uncultured Caudovirales phage</name>
    <dbReference type="NCBI Taxonomy" id="2100421"/>
    <lineage>
        <taxon>Viruses</taxon>
        <taxon>Duplodnaviria</taxon>
        <taxon>Heunggongvirae</taxon>
        <taxon>Uroviricota</taxon>
        <taxon>Caudoviricetes</taxon>
        <taxon>Peduoviridae</taxon>
        <taxon>Maltschvirus</taxon>
        <taxon>Maltschvirus maltsch</taxon>
    </lineage>
</organism>
<name>A0A6J5N2K9_9CAUD</name>
<proteinExistence type="predicted"/>
<protein>
    <submittedName>
        <fullName evidence="1">Uncharacterized protein</fullName>
    </submittedName>
</protein>